<accession>A0ABX8ENH4</accession>
<protein>
    <recommendedName>
        <fullName evidence="4">GerMN domain-containing protein</fullName>
    </recommendedName>
</protein>
<organism evidence="2 3">
    <name type="scientific">Nocardioides aquaticus</name>
    <dbReference type="NCBI Taxonomy" id="160826"/>
    <lineage>
        <taxon>Bacteria</taxon>
        <taxon>Bacillati</taxon>
        <taxon>Actinomycetota</taxon>
        <taxon>Actinomycetes</taxon>
        <taxon>Propionibacteriales</taxon>
        <taxon>Nocardioidaceae</taxon>
        <taxon>Nocardioides</taxon>
    </lineage>
</organism>
<keyword evidence="1" id="KW-1133">Transmembrane helix</keyword>
<gene>
    <name evidence="2" type="ORF">ENKNEFLB_02554</name>
</gene>
<reference evidence="2 3" key="1">
    <citation type="submission" date="2021-05" db="EMBL/GenBank/DDBJ databases">
        <title>Complete genome of Nocardioides aquaticus KCTC 9944T isolated from meromictic and hypersaline Ekho Lake, Antarctica.</title>
        <authorList>
            <person name="Hwang K."/>
            <person name="Kim K.M."/>
            <person name="Choe H."/>
        </authorList>
    </citation>
    <scope>NUCLEOTIDE SEQUENCE [LARGE SCALE GENOMIC DNA]</scope>
    <source>
        <strain evidence="2 3">KCTC 9944</strain>
    </source>
</reference>
<name>A0ABX8ENH4_9ACTN</name>
<evidence type="ECO:0008006" key="4">
    <source>
        <dbReference type="Google" id="ProtNLM"/>
    </source>
</evidence>
<feature type="transmembrane region" description="Helical" evidence="1">
    <location>
        <begin position="12"/>
        <end position="31"/>
    </location>
</feature>
<keyword evidence="1" id="KW-0472">Membrane</keyword>
<evidence type="ECO:0000256" key="1">
    <source>
        <dbReference type="SAM" id="Phobius"/>
    </source>
</evidence>
<evidence type="ECO:0000313" key="3">
    <source>
        <dbReference type="Proteomes" id="UP000679307"/>
    </source>
</evidence>
<keyword evidence="1" id="KW-0812">Transmembrane</keyword>
<keyword evidence="3" id="KW-1185">Reference proteome</keyword>
<dbReference type="Proteomes" id="UP000679307">
    <property type="component" value="Chromosome"/>
</dbReference>
<dbReference type="EMBL" id="CP075371">
    <property type="protein sequence ID" value="QVT80163.1"/>
    <property type="molecule type" value="Genomic_DNA"/>
</dbReference>
<dbReference type="RefSeq" id="WP_214055762.1">
    <property type="nucleotide sequence ID" value="NZ_CP075371.1"/>
</dbReference>
<evidence type="ECO:0000313" key="2">
    <source>
        <dbReference type="EMBL" id="QVT80163.1"/>
    </source>
</evidence>
<proteinExistence type="predicted"/>
<sequence length="250" mass="25870">MSASGDSRSGPSTTVVAVVALALVVALVVLLRGRDDEAAPAADEPELVAAAPLSAPVRLPGPGAYVDAVVQPDGSVDVTHWLRPAEGVDEVTVAAYPTLQVDGPPSVTDLQVQTSLGRVRLPEEPQIGTDPVPVPLLRSSLLVALTYTLEGVTNAEGTVAGRAFVDAVYADVDYVGEQGATRVQVGGRRIESLACLPDPRTLTGQVVCGAAREGGWAVNFTPRQLDAKVVAQVDLGRAQRRNPDAGVSLD</sequence>